<dbReference type="VEuPathDB" id="FungiDB:yc1106_06472"/>
<dbReference type="EMBL" id="CP089277">
    <property type="protein sequence ID" value="USP79198.1"/>
    <property type="molecule type" value="Genomic_DNA"/>
</dbReference>
<gene>
    <name evidence="1" type="ORF">yc1106_06472</name>
</gene>
<proteinExistence type="predicted"/>
<dbReference type="Proteomes" id="UP001056012">
    <property type="component" value="Chromosome 4"/>
</dbReference>
<protein>
    <submittedName>
        <fullName evidence="1">Uncharacterized protein</fullName>
    </submittedName>
</protein>
<accession>A0A9Q8ZED8</accession>
<evidence type="ECO:0000313" key="1">
    <source>
        <dbReference type="EMBL" id="USP79198.1"/>
    </source>
</evidence>
<name>A0A9Q8ZED8_CURCL</name>
<sequence length="192" mass="22182">MSAWLGAMNFLFIRCYQPGKIRHAWEALSRLVEPAYDDLIAEVEECIGEFEKLATVSIQAEQRGMHLKISDTSARLKSHENLLQTQEDPLLEMRGLLLSQQAIQANINLDTNHRLTDVQLNRIMDLLSGTDNLDPLEILQYRAFTSARLRSRQRKWETGNKFWTDPKFSKWNSFSTPSSIVVKGDYMNHQEV</sequence>
<evidence type="ECO:0000313" key="2">
    <source>
        <dbReference type="Proteomes" id="UP001056012"/>
    </source>
</evidence>
<organism evidence="1 2">
    <name type="scientific">Curvularia clavata</name>
    <dbReference type="NCBI Taxonomy" id="95742"/>
    <lineage>
        <taxon>Eukaryota</taxon>
        <taxon>Fungi</taxon>
        <taxon>Dikarya</taxon>
        <taxon>Ascomycota</taxon>
        <taxon>Pezizomycotina</taxon>
        <taxon>Dothideomycetes</taxon>
        <taxon>Pleosporomycetidae</taxon>
        <taxon>Pleosporales</taxon>
        <taxon>Pleosporineae</taxon>
        <taxon>Pleosporaceae</taxon>
        <taxon>Curvularia</taxon>
    </lineage>
</organism>
<reference evidence="1" key="1">
    <citation type="submission" date="2021-12" db="EMBL/GenBank/DDBJ databases">
        <title>Curvularia clavata genome.</title>
        <authorList>
            <person name="Cao Y."/>
        </authorList>
    </citation>
    <scope>NUCLEOTIDE SEQUENCE</scope>
    <source>
        <strain evidence="1">Yc1106</strain>
    </source>
</reference>
<dbReference type="AlphaFoldDB" id="A0A9Q8ZED8"/>
<dbReference type="OrthoDB" id="61900at2759"/>
<keyword evidence="2" id="KW-1185">Reference proteome</keyword>